<dbReference type="FunFam" id="3.40.605.10:FF:000026">
    <property type="entry name" value="Aldehyde dehydrogenase, putative"/>
    <property type="match status" value="1"/>
</dbReference>
<keyword evidence="2" id="KW-0560">Oxidoreductase</keyword>
<dbReference type="PANTHER" id="PTHR11699">
    <property type="entry name" value="ALDEHYDE DEHYDROGENASE-RELATED"/>
    <property type="match status" value="1"/>
</dbReference>
<evidence type="ECO:0000256" key="2">
    <source>
        <dbReference type="ARBA" id="ARBA00023002"/>
    </source>
</evidence>
<dbReference type="SUPFAM" id="SSF53720">
    <property type="entry name" value="ALDH-like"/>
    <property type="match status" value="1"/>
</dbReference>
<dbReference type="Pfam" id="PF00171">
    <property type="entry name" value="Aldedh"/>
    <property type="match status" value="1"/>
</dbReference>
<evidence type="ECO:0000256" key="4">
    <source>
        <dbReference type="ARBA" id="ARBA00049194"/>
    </source>
</evidence>
<dbReference type="FunFam" id="3.40.605.10:FF:000007">
    <property type="entry name" value="NAD/NADP-dependent betaine aldehyde dehydrogenase"/>
    <property type="match status" value="1"/>
</dbReference>
<evidence type="ECO:0000313" key="6">
    <source>
        <dbReference type="EMBL" id="KAK1853916.1"/>
    </source>
</evidence>
<dbReference type="EC" id="1.2.1.3" evidence="3"/>
<comment type="catalytic activity">
    <reaction evidence="4">
        <text>an aldehyde + NAD(+) + H2O = a carboxylate + NADH + 2 H(+)</text>
        <dbReference type="Rhea" id="RHEA:16185"/>
        <dbReference type="ChEBI" id="CHEBI:15377"/>
        <dbReference type="ChEBI" id="CHEBI:15378"/>
        <dbReference type="ChEBI" id="CHEBI:17478"/>
        <dbReference type="ChEBI" id="CHEBI:29067"/>
        <dbReference type="ChEBI" id="CHEBI:57540"/>
        <dbReference type="ChEBI" id="CHEBI:57945"/>
        <dbReference type="EC" id="1.2.1.3"/>
    </reaction>
</comment>
<dbReference type="FunFam" id="3.40.309.10:FF:000012">
    <property type="entry name" value="Betaine aldehyde dehydrogenase"/>
    <property type="match status" value="1"/>
</dbReference>
<dbReference type="GO" id="GO:0046394">
    <property type="term" value="P:carboxylic acid biosynthetic process"/>
    <property type="evidence" value="ECO:0007669"/>
    <property type="project" value="UniProtKB-ARBA"/>
</dbReference>
<dbReference type="InterPro" id="IPR016161">
    <property type="entry name" value="Ald_DH/histidinol_DH"/>
</dbReference>
<accession>A0AAD9ASV4</accession>
<evidence type="ECO:0000259" key="5">
    <source>
        <dbReference type="Pfam" id="PF00171"/>
    </source>
</evidence>
<reference evidence="6" key="1">
    <citation type="submission" date="2023-01" db="EMBL/GenBank/DDBJ databases">
        <title>Colletotrichum chrysophilum M932 genome sequence.</title>
        <authorList>
            <person name="Baroncelli R."/>
        </authorList>
    </citation>
    <scope>NUCLEOTIDE SEQUENCE</scope>
    <source>
        <strain evidence="6">M932</strain>
    </source>
</reference>
<dbReference type="Proteomes" id="UP001243330">
    <property type="component" value="Unassembled WGS sequence"/>
</dbReference>
<gene>
    <name evidence="6" type="ORF">CCHR01_03454</name>
</gene>
<dbReference type="GO" id="GO:0004029">
    <property type="term" value="F:aldehyde dehydrogenase (NAD+) activity"/>
    <property type="evidence" value="ECO:0007669"/>
    <property type="project" value="UniProtKB-EC"/>
</dbReference>
<dbReference type="InterPro" id="IPR015590">
    <property type="entry name" value="Aldehyde_DH_dom"/>
</dbReference>
<evidence type="ECO:0000256" key="1">
    <source>
        <dbReference type="ARBA" id="ARBA00009986"/>
    </source>
</evidence>
<dbReference type="AlphaFoldDB" id="A0AAD9ASV4"/>
<name>A0AAD9ASV4_9PEZI</name>
<comment type="caution">
    <text evidence="6">The sequence shown here is derived from an EMBL/GenBank/DDBJ whole genome shotgun (WGS) entry which is preliminary data.</text>
</comment>
<sequence length="507" mass="54036">MGVITLKAGNGLVTSVESGLFINNEFVEAKAGETLDIENPFNLEKLATLSAAQGADVDLAVQAAEAAFYGGWKTTLPPVRAKLLHRLADLIEQHADELALLEALDAGILFNDSKGLHVPNAVSTLRYFAGWTDKIDGKLLQIPKGTAYTLREPIGVCTAIVPWNCPLQTDADSLPLSMITSWKLGPAIAAGNTLIIKTPEAAPLWGQKLASLVKEAGFPAGVINILCGEGAIAGAALSAHQKVKKVSFTGSTAVGRHVLLSAAKSNLKKVTLELGGKGPSIVFSDADWDNALFWTSLGSTTNNGQICASGSRIYVQDTIYDKFLHAFTERINKAVHGDPVLQETTKGPVINASQQKKIFSYIEGAKNDGTRLLHGGEKLDHKGYFVPNTAFADVPESAAIMKEEIFGPVPSIAKFSTEQEAIQKANDTDYGLSAAVFTNNVNIAQRVSAAIESGQVTINCWGMLHANTPFGGVKQSGFGRDLGEESLDGWLNSKTVKYFNIPETSKL</sequence>
<dbReference type="InterPro" id="IPR016163">
    <property type="entry name" value="Ald_DH_C"/>
</dbReference>
<dbReference type="Gene3D" id="3.40.309.10">
    <property type="entry name" value="Aldehyde Dehydrogenase, Chain A, domain 2"/>
    <property type="match status" value="1"/>
</dbReference>
<dbReference type="EMBL" id="JAQOWY010000046">
    <property type="protein sequence ID" value="KAK1853916.1"/>
    <property type="molecule type" value="Genomic_DNA"/>
</dbReference>
<protein>
    <recommendedName>
        <fullName evidence="3">aldehyde dehydrogenase (NAD(+))</fullName>
        <ecNumber evidence="3">1.2.1.3</ecNumber>
    </recommendedName>
</protein>
<dbReference type="InterPro" id="IPR016162">
    <property type="entry name" value="Ald_DH_N"/>
</dbReference>
<evidence type="ECO:0000313" key="7">
    <source>
        <dbReference type="Proteomes" id="UP001243330"/>
    </source>
</evidence>
<proteinExistence type="inferred from homology"/>
<comment type="similarity">
    <text evidence="1">Belongs to the aldehyde dehydrogenase family.</text>
</comment>
<evidence type="ECO:0000256" key="3">
    <source>
        <dbReference type="ARBA" id="ARBA00024226"/>
    </source>
</evidence>
<organism evidence="6 7">
    <name type="scientific">Colletotrichum chrysophilum</name>
    <dbReference type="NCBI Taxonomy" id="1836956"/>
    <lineage>
        <taxon>Eukaryota</taxon>
        <taxon>Fungi</taxon>
        <taxon>Dikarya</taxon>
        <taxon>Ascomycota</taxon>
        <taxon>Pezizomycotina</taxon>
        <taxon>Sordariomycetes</taxon>
        <taxon>Hypocreomycetidae</taxon>
        <taxon>Glomerellales</taxon>
        <taxon>Glomerellaceae</taxon>
        <taxon>Colletotrichum</taxon>
        <taxon>Colletotrichum gloeosporioides species complex</taxon>
    </lineage>
</organism>
<dbReference type="Gene3D" id="3.40.605.10">
    <property type="entry name" value="Aldehyde Dehydrogenase, Chain A, domain 1"/>
    <property type="match status" value="1"/>
</dbReference>
<feature type="domain" description="Aldehyde dehydrogenase" evidence="5">
    <location>
        <begin position="26"/>
        <end position="496"/>
    </location>
</feature>
<keyword evidence="7" id="KW-1185">Reference proteome</keyword>